<dbReference type="SUPFAM" id="SSF46785">
    <property type="entry name" value="Winged helix' DNA-binding domain"/>
    <property type="match status" value="1"/>
</dbReference>
<reference evidence="7 8" key="1">
    <citation type="journal article" date="2016" name="Genome Announc.">
        <title>Complete Genome Sequences of Aerococcus christensenii CCUG 28831T, Aerococcus sanguinicola CCUG 43001T, Aerococcus urinae CCUG 36881T, Aerococcus urinaeequi CCUG 28094T, Aerococcus urinaehominis CCUG 42038 BT, and Aerococcus viridans CCUG 4311T.</title>
        <authorList>
            <person name="Carkaci D."/>
            <person name="Dargis R."/>
            <person name="Nielsen X.C."/>
            <person name="Skovgaard O."/>
            <person name="Fuursted K."/>
            <person name="Christensen J.J."/>
        </authorList>
    </citation>
    <scope>NUCLEOTIDE SEQUENCE [LARGE SCALE GENOMIC DNA]</scope>
    <source>
        <strain evidence="7 8">CCUG42038B</strain>
    </source>
</reference>
<keyword evidence="4" id="KW-0804">Transcription</keyword>
<sequence>MVDSFEKLSQVVPEIVATYRQRILILETIFRLQPIGRKMLAELMFITERRLRTEVDILKNQQLLESTPKGMRLTSQGELAIADAREFKRELSQFHRHEQKLANQLGFHDSRIVTGNLDEDSFVYFQMGSILSQYLDQHLAKGRQLMAVTGGTTMMNVMKYIQPKLALDRAFTIVSARGGIGDAAATQANTISDRLANRLSGRNISLYAPETLSQDAFDMLIEEPSIKKTLAILSEVNVLLFSVGDATIMAKRRGLDDKSKQIISDSAAIGEAFGCFFDEAGQIVYRVPRVGLQLEDLASIDLPILISGGSDKARALAAFAKLAPSQTVLITDEGAANLVLNEETH</sequence>
<protein>
    <submittedName>
        <fullName evidence="7">Uncharacterized protein</fullName>
    </submittedName>
</protein>
<dbReference type="EMBL" id="CP014163">
    <property type="protein sequence ID" value="AMB98796.1"/>
    <property type="molecule type" value="Genomic_DNA"/>
</dbReference>
<evidence type="ECO:0000259" key="6">
    <source>
        <dbReference type="Pfam" id="PF21715"/>
    </source>
</evidence>
<dbReference type="Pfam" id="PF04198">
    <property type="entry name" value="Sugar-bind"/>
    <property type="match status" value="1"/>
</dbReference>
<dbReference type="OrthoDB" id="9793820at2"/>
<keyword evidence="2" id="KW-0805">Transcription regulation</keyword>
<dbReference type="AlphaFoldDB" id="A0A109RGP0"/>
<dbReference type="InterPro" id="IPR051054">
    <property type="entry name" value="SorC_transcr_regulators"/>
</dbReference>
<dbReference type="InterPro" id="IPR007324">
    <property type="entry name" value="Sugar-bd_dom_put"/>
</dbReference>
<dbReference type="PANTHER" id="PTHR34294">
    <property type="entry name" value="TRANSCRIPTIONAL REGULATOR-RELATED"/>
    <property type="match status" value="1"/>
</dbReference>
<comment type="similarity">
    <text evidence="1">Belongs to the SorC transcriptional regulatory family.</text>
</comment>
<evidence type="ECO:0000256" key="2">
    <source>
        <dbReference type="ARBA" id="ARBA00023015"/>
    </source>
</evidence>
<proteinExistence type="inferred from homology"/>
<dbReference type="Gene3D" id="1.10.10.10">
    <property type="entry name" value="Winged helix-like DNA-binding domain superfamily/Winged helix DNA-binding domain"/>
    <property type="match status" value="1"/>
</dbReference>
<dbReference type="GO" id="GO:0030246">
    <property type="term" value="F:carbohydrate binding"/>
    <property type="evidence" value="ECO:0007669"/>
    <property type="project" value="InterPro"/>
</dbReference>
<dbReference type="InterPro" id="IPR036388">
    <property type="entry name" value="WH-like_DNA-bd_sf"/>
</dbReference>
<dbReference type="Gene3D" id="3.40.50.1360">
    <property type="match status" value="1"/>
</dbReference>
<keyword evidence="8" id="KW-1185">Reference proteome</keyword>
<dbReference type="RefSeq" id="WP_067977512.1">
    <property type="nucleotide sequence ID" value="NZ_CP014163.1"/>
</dbReference>
<keyword evidence="3" id="KW-0238">DNA-binding</keyword>
<dbReference type="STRING" id="128944.AWM75_01755"/>
<feature type="domain" description="Sugar-binding" evidence="5">
    <location>
        <begin position="95"/>
        <end position="341"/>
    </location>
</feature>
<organism evidence="7 8">
    <name type="scientific">Aerococcus urinaehominis</name>
    <dbReference type="NCBI Taxonomy" id="128944"/>
    <lineage>
        <taxon>Bacteria</taxon>
        <taxon>Bacillati</taxon>
        <taxon>Bacillota</taxon>
        <taxon>Bacilli</taxon>
        <taxon>Lactobacillales</taxon>
        <taxon>Aerococcaceae</taxon>
        <taxon>Aerococcus</taxon>
    </lineage>
</organism>
<dbReference type="InterPro" id="IPR036390">
    <property type="entry name" value="WH_DNA-bd_sf"/>
</dbReference>
<reference evidence="8" key="2">
    <citation type="submission" date="2016-01" db="EMBL/GenBank/DDBJ databases">
        <title>Six Aerococcus type strain genome sequencing and assembly using PacBio and Illumina Hiseq.</title>
        <authorList>
            <person name="Carkaci D."/>
            <person name="Dargis R."/>
            <person name="Nielsen X.C."/>
            <person name="Skovgaard O."/>
            <person name="Fuursted K."/>
            <person name="Christensen J.J."/>
        </authorList>
    </citation>
    <scope>NUCLEOTIDE SEQUENCE [LARGE SCALE GENOMIC DNA]</scope>
    <source>
        <strain evidence="8">CCUG42038B</strain>
    </source>
</reference>
<dbReference type="InterPro" id="IPR048715">
    <property type="entry name" value="CggR_N"/>
</dbReference>
<dbReference type="Proteomes" id="UP000062260">
    <property type="component" value="Chromosome"/>
</dbReference>
<dbReference type="PANTHER" id="PTHR34294:SF5">
    <property type="entry name" value="CENTRAL GLYCOLYTIC GENES REGULATOR"/>
    <property type="match status" value="1"/>
</dbReference>
<evidence type="ECO:0000256" key="1">
    <source>
        <dbReference type="ARBA" id="ARBA00010466"/>
    </source>
</evidence>
<evidence type="ECO:0000313" key="7">
    <source>
        <dbReference type="EMBL" id="AMB98796.1"/>
    </source>
</evidence>
<accession>A0A109RGP0</accession>
<dbReference type="Pfam" id="PF21715">
    <property type="entry name" value="CggR_N"/>
    <property type="match status" value="1"/>
</dbReference>
<dbReference type="InterPro" id="IPR037171">
    <property type="entry name" value="NagB/RpiA_transferase-like"/>
</dbReference>
<evidence type="ECO:0000256" key="3">
    <source>
        <dbReference type="ARBA" id="ARBA00023125"/>
    </source>
</evidence>
<evidence type="ECO:0000313" key="8">
    <source>
        <dbReference type="Proteomes" id="UP000062260"/>
    </source>
</evidence>
<evidence type="ECO:0000256" key="4">
    <source>
        <dbReference type="ARBA" id="ARBA00023163"/>
    </source>
</evidence>
<feature type="domain" description="CggR N-terminal DNA binding" evidence="6">
    <location>
        <begin position="20"/>
        <end position="82"/>
    </location>
</feature>
<dbReference type="KEGG" id="auh:AWM75_01755"/>
<dbReference type="SUPFAM" id="SSF100950">
    <property type="entry name" value="NagB/RpiA/CoA transferase-like"/>
    <property type="match status" value="1"/>
</dbReference>
<name>A0A109RGP0_9LACT</name>
<gene>
    <name evidence="7" type="ORF">AWM75_01755</name>
</gene>
<evidence type="ECO:0000259" key="5">
    <source>
        <dbReference type="Pfam" id="PF04198"/>
    </source>
</evidence>
<dbReference type="GO" id="GO:0003677">
    <property type="term" value="F:DNA binding"/>
    <property type="evidence" value="ECO:0007669"/>
    <property type="project" value="UniProtKB-KW"/>
</dbReference>